<dbReference type="InterPro" id="IPR022816">
    <property type="entry name" value="Condensin_barren_su2"/>
</dbReference>
<evidence type="ECO:0000256" key="13">
    <source>
        <dbReference type="ARBA" id="ARBA00022776"/>
    </source>
</evidence>
<dbReference type="NCBIfam" id="TIGR00622">
    <property type="entry name" value="ssl1"/>
    <property type="match status" value="1"/>
</dbReference>
<keyword evidence="14" id="KW-0862">Zinc</keyword>
<dbReference type="GO" id="GO:0008270">
    <property type="term" value="F:zinc ion binding"/>
    <property type="evidence" value="ECO:0007669"/>
    <property type="project" value="UniProtKB-KW"/>
</dbReference>
<dbReference type="PANTHER" id="PTHR13108:SF9">
    <property type="entry name" value="CONDENSIN COMPLEX SUBUNIT 2"/>
    <property type="match status" value="1"/>
</dbReference>
<dbReference type="SMART" id="SM00327">
    <property type="entry name" value="VWA"/>
    <property type="match status" value="1"/>
</dbReference>
<evidence type="ECO:0000256" key="4">
    <source>
        <dbReference type="ARBA" id="ARBA00006092"/>
    </source>
</evidence>
<keyword evidence="8" id="KW-0963">Cytoplasm</keyword>
<dbReference type="GO" id="GO:0000796">
    <property type="term" value="C:condensin complex"/>
    <property type="evidence" value="ECO:0007669"/>
    <property type="project" value="InterPro"/>
</dbReference>
<evidence type="ECO:0000313" key="23">
    <source>
        <dbReference type="EMBL" id="KAF9142291.1"/>
    </source>
</evidence>
<evidence type="ECO:0000256" key="21">
    <source>
        <dbReference type="SAM" id="MobiDB-lite"/>
    </source>
</evidence>
<feature type="compositionally biased region" description="Gly residues" evidence="21">
    <location>
        <begin position="487"/>
        <end position="499"/>
    </location>
</feature>
<feature type="region of interest" description="Disordered" evidence="21">
    <location>
        <begin position="417"/>
        <end position="439"/>
    </location>
</feature>
<dbReference type="Gene3D" id="3.40.50.410">
    <property type="entry name" value="von Willebrand factor, type A domain"/>
    <property type="match status" value="1"/>
</dbReference>
<evidence type="ECO:0000256" key="20">
    <source>
        <dbReference type="ARBA" id="ARBA00023306"/>
    </source>
</evidence>
<feature type="compositionally biased region" description="Acidic residues" evidence="21">
    <location>
        <begin position="818"/>
        <end position="834"/>
    </location>
</feature>
<dbReference type="AlphaFoldDB" id="A0A9P5RT49"/>
<evidence type="ECO:0000256" key="3">
    <source>
        <dbReference type="ARBA" id="ARBA00004496"/>
    </source>
</evidence>
<feature type="region of interest" description="Disordered" evidence="21">
    <location>
        <begin position="701"/>
        <end position="751"/>
    </location>
</feature>
<feature type="region of interest" description="Disordered" evidence="21">
    <location>
        <begin position="615"/>
        <end position="649"/>
    </location>
</feature>
<evidence type="ECO:0000256" key="10">
    <source>
        <dbReference type="ARBA" id="ARBA00022723"/>
    </source>
</evidence>
<evidence type="ECO:0000256" key="7">
    <source>
        <dbReference type="ARBA" id="ARBA00022454"/>
    </source>
</evidence>
<dbReference type="InterPro" id="IPR013087">
    <property type="entry name" value="Znf_C2H2_type"/>
</dbReference>
<dbReference type="OrthoDB" id="362021at2759"/>
<dbReference type="EMBL" id="JAAAUQ010001170">
    <property type="protein sequence ID" value="KAF9142291.1"/>
    <property type="molecule type" value="Genomic_DNA"/>
</dbReference>
<gene>
    <name evidence="23" type="ORF">BG015_000985</name>
</gene>
<keyword evidence="7" id="KW-0158">Chromosome</keyword>
<dbReference type="InterPro" id="IPR013083">
    <property type="entry name" value="Znf_RING/FYVE/PHD"/>
</dbReference>
<dbReference type="GO" id="GO:0051301">
    <property type="term" value="P:cell division"/>
    <property type="evidence" value="ECO:0007669"/>
    <property type="project" value="UniProtKB-KW"/>
</dbReference>
<dbReference type="InterPro" id="IPR046349">
    <property type="entry name" value="C1-like_sf"/>
</dbReference>
<keyword evidence="20" id="KW-0131">Cell cycle</keyword>
<feature type="region of interest" description="Disordered" evidence="21">
    <location>
        <begin position="799"/>
        <end position="834"/>
    </location>
</feature>
<feature type="region of interest" description="Disordered" evidence="21">
    <location>
        <begin position="1153"/>
        <end position="1207"/>
    </location>
</feature>
<evidence type="ECO:0000259" key="22">
    <source>
        <dbReference type="PROSITE" id="PS50234"/>
    </source>
</evidence>
<feature type="region of interest" description="Disordered" evidence="21">
    <location>
        <begin position="919"/>
        <end position="946"/>
    </location>
</feature>
<evidence type="ECO:0000256" key="15">
    <source>
        <dbReference type="ARBA" id="ARBA00023015"/>
    </source>
</evidence>
<dbReference type="CDD" id="cd00065">
    <property type="entry name" value="FYVE_like_SF"/>
    <property type="match status" value="1"/>
</dbReference>
<keyword evidence="13" id="KW-0498">Mitosis</keyword>
<feature type="compositionally biased region" description="Acidic residues" evidence="21">
    <location>
        <begin position="709"/>
        <end position="727"/>
    </location>
</feature>
<evidence type="ECO:0000256" key="8">
    <source>
        <dbReference type="ARBA" id="ARBA00022490"/>
    </source>
</evidence>
<accession>A0A9P5RT49</accession>
<keyword evidence="17" id="KW-0804">Transcription</keyword>
<dbReference type="GO" id="GO:0005737">
    <property type="term" value="C:cytoplasm"/>
    <property type="evidence" value="ECO:0007669"/>
    <property type="project" value="UniProtKB-SubCell"/>
</dbReference>
<dbReference type="Gene3D" id="3.30.40.10">
    <property type="entry name" value="Zinc/RING finger domain, C3HC4 (zinc finger)"/>
    <property type="match status" value="1"/>
</dbReference>
<dbReference type="InterPro" id="IPR012170">
    <property type="entry name" value="TFIIH_SSL1/p44"/>
</dbReference>
<dbReference type="SUPFAM" id="SSF53300">
    <property type="entry name" value="vWA-like"/>
    <property type="match status" value="1"/>
</dbReference>
<feature type="compositionally biased region" description="Acidic residues" evidence="21">
    <location>
        <begin position="1196"/>
        <end position="1205"/>
    </location>
</feature>
<dbReference type="FunFam" id="3.40.50.410:FF:000015">
    <property type="entry name" value="General transcription factor IIH subunit 2"/>
    <property type="match status" value="1"/>
</dbReference>
<evidence type="ECO:0000313" key="24">
    <source>
        <dbReference type="Proteomes" id="UP000748756"/>
    </source>
</evidence>
<evidence type="ECO:0000256" key="19">
    <source>
        <dbReference type="ARBA" id="ARBA00023242"/>
    </source>
</evidence>
<keyword evidence="10" id="KW-0479">Metal-binding</keyword>
<dbReference type="Proteomes" id="UP000748756">
    <property type="component" value="Unassembled WGS sequence"/>
</dbReference>
<dbReference type="InterPro" id="IPR004595">
    <property type="entry name" value="TFIIH_C1-like_dom"/>
</dbReference>
<keyword evidence="9" id="KW-0132">Cell division</keyword>
<dbReference type="InterPro" id="IPR007198">
    <property type="entry name" value="Ssl1-like"/>
</dbReference>
<dbReference type="Pfam" id="PF05786">
    <property type="entry name" value="Cnd2"/>
    <property type="match status" value="1"/>
</dbReference>
<feature type="compositionally biased region" description="Low complexity" evidence="21">
    <location>
        <begin position="501"/>
        <end position="513"/>
    </location>
</feature>
<feature type="compositionally biased region" description="Low complexity" evidence="21">
    <location>
        <begin position="423"/>
        <end position="439"/>
    </location>
</feature>
<dbReference type="GO" id="GO:0006351">
    <property type="term" value="P:DNA-templated transcription"/>
    <property type="evidence" value="ECO:0007669"/>
    <property type="project" value="InterPro"/>
</dbReference>
<keyword evidence="16" id="KW-0226">DNA condensation</keyword>
<evidence type="ECO:0000256" key="16">
    <source>
        <dbReference type="ARBA" id="ARBA00023067"/>
    </source>
</evidence>
<feature type="domain" description="VWFA" evidence="22">
    <location>
        <begin position="82"/>
        <end position="258"/>
    </location>
</feature>
<dbReference type="Pfam" id="PF04056">
    <property type="entry name" value="Ssl1"/>
    <property type="match status" value="1"/>
</dbReference>
<dbReference type="InterPro" id="IPR002035">
    <property type="entry name" value="VWF_A"/>
</dbReference>
<keyword evidence="24" id="KW-1185">Reference proteome</keyword>
<keyword evidence="18" id="KW-0234">DNA repair</keyword>
<name>A0A9P5RT49_9FUNG</name>
<feature type="compositionally biased region" description="Basic and acidic residues" evidence="21">
    <location>
        <begin position="734"/>
        <end position="746"/>
    </location>
</feature>
<comment type="caution">
    <text evidence="23">The sequence shown here is derived from an EMBL/GenBank/DDBJ whole genome shotgun (WGS) entry which is preliminary data.</text>
</comment>
<reference evidence="23" key="1">
    <citation type="journal article" date="2020" name="Fungal Divers.">
        <title>Resolving the Mortierellaceae phylogeny through synthesis of multi-gene phylogenetics and phylogenomics.</title>
        <authorList>
            <person name="Vandepol N."/>
            <person name="Liber J."/>
            <person name="Desiro A."/>
            <person name="Na H."/>
            <person name="Kennedy M."/>
            <person name="Barry K."/>
            <person name="Grigoriev I.V."/>
            <person name="Miller A.N."/>
            <person name="O'Donnell K."/>
            <person name="Stajich J.E."/>
            <person name="Bonito G."/>
        </authorList>
    </citation>
    <scope>NUCLEOTIDE SEQUENCE</scope>
    <source>
        <strain evidence="23">NRRL 6426</strain>
    </source>
</reference>
<dbReference type="InterPro" id="IPR036465">
    <property type="entry name" value="vWFA_dom_sf"/>
</dbReference>
<dbReference type="CDD" id="cd01453">
    <property type="entry name" value="vWA_transcription_factor_IIH_type"/>
    <property type="match status" value="1"/>
</dbReference>
<feature type="compositionally biased region" description="Basic and acidic residues" evidence="21">
    <location>
        <begin position="1182"/>
        <end position="1195"/>
    </location>
</feature>
<dbReference type="Pfam" id="PF07975">
    <property type="entry name" value="C1_4"/>
    <property type="match status" value="1"/>
</dbReference>
<evidence type="ECO:0000256" key="5">
    <source>
        <dbReference type="ARBA" id="ARBA00009471"/>
    </source>
</evidence>
<dbReference type="PANTHER" id="PTHR13108">
    <property type="entry name" value="CONDENSIN COMPLEX SUBUNIT 2"/>
    <property type="match status" value="1"/>
</dbReference>
<evidence type="ECO:0000256" key="17">
    <source>
        <dbReference type="ARBA" id="ARBA00023163"/>
    </source>
</evidence>
<dbReference type="GO" id="GO:0006289">
    <property type="term" value="P:nucleotide-excision repair"/>
    <property type="evidence" value="ECO:0007669"/>
    <property type="project" value="InterPro"/>
</dbReference>
<organism evidence="23 24">
    <name type="scientific">Linnemannia schmuckeri</name>
    <dbReference type="NCBI Taxonomy" id="64567"/>
    <lineage>
        <taxon>Eukaryota</taxon>
        <taxon>Fungi</taxon>
        <taxon>Fungi incertae sedis</taxon>
        <taxon>Mucoromycota</taxon>
        <taxon>Mortierellomycotina</taxon>
        <taxon>Mortierellomycetes</taxon>
        <taxon>Mortierellales</taxon>
        <taxon>Mortierellaceae</taxon>
        <taxon>Linnemannia</taxon>
    </lineage>
</organism>
<evidence type="ECO:0000256" key="2">
    <source>
        <dbReference type="ARBA" id="ARBA00004286"/>
    </source>
</evidence>
<keyword evidence="11" id="KW-0227">DNA damage</keyword>
<dbReference type="SMART" id="SM01047">
    <property type="entry name" value="C1_4"/>
    <property type="match status" value="1"/>
</dbReference>
<keyword evidence="12" id="KW-0863">Zinc-finger</keyword>
<feature type="region of interest" description="Disordered" evidence="21">
    <location>
        <begin position="474"/>
        <end position="513"/>
    </location>
</feature>
<proteinExistence type="inferred from homology"/>
<keyword evidence="19" id="KW-0539">Nucleus</keyword>
<evidence type="ECO:0000256" key="6">
    <source>
        <dbReference type="ARBA" id="ARBA00016065"/>
    </source>
</evidence>
<evidence type="ECO:0000256" key="18">
    <source>
        <dbReference type="ARBA" id="ARBA00023204"/>
    </source>
</evidence>
<evidence type="ECO:0000256" key="14">
    <source>
        <dbReference type="ARBA" id="ARBA00022833"/>
    </source>
</evidence>
<evidence type="ECO:0000256" key="9">
    <source>
        <dbReference type="ARBA" id="ARBA00022618"/>
    </source>
</evidence>
<dbReference type="GO" id="GO:0003682">
    <property type="term" value="F:chromatin binding"/>
    <property type="evidence" value="ECO:0007669"/>
    <property type="project" value="TreeGrafter"/>
</dbReference>
<protein>
    <recommendedName>
        <fullName evidence="6">Condensin complex subunit 2</fullName>
    </recommendedName>
</protein>
<dbReference type="SUPFAM" id="SSF57889">
    <property type="entry name" value="Cysteine-rich domain"/>
    <property type="match status" value="1"/>
</dbReference>
<evidence type="ECO:0000256" key="11">
    <source>
        <dbReference type="ARBA" id="ARBA00022763"/>
    </source>
</evidence>
<dbReference type="PROSITE" id="PS50234">
    <property type="entry name" value="VWFA"/>
    <property type="match status" value="1"/>
</dbReference>
<keyword evidence="15" id="KW-0805">Transcription regulation</keyword>
<comment type="similarity">
    <text evidence="4">Belongs to the GTF2H2 family.</text>
</comment>
<dbReference type="GO" id="GO:0000439">
    <property type="term" value="C:transcription factor TFIIH core complex"/>
    <property type="evidence" value="ECO:0007669"/>
    <property type="project" value="InterPro"/>
</dbReference>
<sequence length="1267" mass="139505">MATNGRRQMVEDDEDIIDVDDSSLMNNQANYAWEEEYKRSWDVLQEDEHGSLAGVVNSLQQAAKRKRLLRDTDPIQRGIIRHLFIIIDLSKAMQEKDLRPSRLSLTFTYLEAFIAEFFDQNPISQIGLVGTKDGLAEKLTELSGNPTEHIRALKLKKFQETGGEPSLQNALEMARSSLVHVPAHGSREVLVIMGSLTTTDPGNIHDTIIQLTQDNIRASVIALAAEVQVLKVLTTQTKGTFGVAMNEGHYRDLLFEVIPPTAVTTTKSASNLVQMGFPSRSNDSAATLCACHGKLTLGGYICPRCNAKLCDIPTECDICTLTLVSSPLLARSYHHLFPVENFIEVAWKDATTTSQCFSCQKMFLSPHKISLQLQATTDTGRYQCKLCEKTFCADCDVFIHDVLHNCPGCLSQPRRKTGSALNPGAGSSRPALSSPLSSSAGRYQDIEVPLGGTTELNDDAKEKRLRRMSDMNERANRRLSFRQGGAAAAGGDGHGGGSNNLGSPSSKLRPSGSSSLLGVVDSLQAPLPIPVTVSMDSFEQWLKLATDNKINVHNSWNLALIDYFHDMSVLREGDSINFQKASCTLDGCVKVYTSRVDSVATETTKLLGGLATSAKGRQAEAEVEENNDDDDDEQGKPAKKKHSSRSGNTLAKDFSSLSLEKFNLEFSVDPLFKKTSADFDEGGARGLLLNHLSVDAEGKIIFDAGDARDEGDEDDDEDEEEEEEDEPPTPTDGDEPRARTNKKNSDVESSMIDIQRLRSKFLPSLNQIFSKDICPSLKDFQLSGSSELDFSFLKRLHGDGDGDNTGHGTNRDDIFGGGDDDEDGYDDDFGSPGDVYDDLDQDQAMEFGQNNAEMGNDTKVEDAFGDLDAQIAARQSGPAVERIMADSTDEIGKDPTDMYAYLDSAFLRNWAGPEHWKLRRPRKEKKPDPNAVPEEGAIEDEEAAPKKKGGRAPLVINFLEAAEVDEDELFAPAEANTLLLPASQLGDSRKSTYLLPDDIHFSSKQLLRMFMKPAFIMKSKNKKPQPGFLQQNEDPEPFALTFPDEEFWASHTNNANDGDMTALTDQLDQTQIYNDYDEDDDDFGSQDQGFFAGPGGEGLGGILGFGLDGDGNDYASQLVTQPKLVKATSISFSKTAKKVDVKKLKDNIWKEMTQQSLKRQAGRDDHDRRRNKKANIEDNGDEGGRNGDDGERGGNSEDEDEDGDGEYIKKEQRFTEIIGGLSKVYPEQKLRDISVPFCFICLLHLANEKDLEITGSENLSELVIRHN</sequence>
<evidence type="ECO:0000256" key="12">
    <source>
        <dbReference type="ARBA" id="ARBA00022771"/>
    </source>
</evidence>
<evidence type="ECO:0000256" key="1">
    <source>
        <dbReference type="ARBA" id="ARBA00004123"/>
    </source>
</evidence>
<dbReference type="PROSITE" id="PS00028">
    <property type="entry name" value="ZINC_FINGER_C2H2_1"/>
    <property type="match status" value="1"/>
</dbReference>
<feature type="compositionally biased region" description="Acidic residues" evidence="21">
    <location>
        <begin position="621"/>
        <end position="633"/>
    </location>
</feature>
<comment type="subcellular location">
    <subcellularLocation>
        <location evidence="2">Chromosome</location>
    </subcellularLocation>
    <subcellularLocation>
        <location evidence="3">Cytoplasm</location>
    </subcellularLocation>
    <subcellularLocation>
        <location evidence="1">Nucleus</location>
    </subcellularLocation>
</comment>
<comment type="similarity">
    <text evidence="5">Belongs to the CND2 (condensin subunit 2) family.</text>
</comment>
<dbReference type="GO" id="GO:0007076">
    <property type="term" value="P:mitotic chromosome condensation"/>
    <property type="evidence" value="ECO:0007669"/>
    <property type="project" value="InterPro"/>
</dbReference>